<evidence type="ECO:0000313" key="3">
    <source>
        <dbReference type="Proteomes" id="UP001159364"/>
    </source>
</evidence>
<accession>A0AAV8T1G8</accession>
<dbReference type="PANTHER" id="PTHR33673:SF3">
    <property type="entry name" value="SUPPRESSOR SRP40-LIKE PROTEIN"/>
    <property type="match status" value="1"/>
</dbReference>
<feature type="compositionally biased region" description="Polar residues" evidence="1">
    <location>
        <begin position="190"/>
        <end position="199"/>
    </location>
</feature>
<comment type="caution">
    <text evidence="2">The sequence shown here is derived from an EMBL/GenBank/DDBJ whole genome shotgun (WGS) entry which is preliminary data.</text>
</comment>
<protein>
    <submittedName>
        <fullName evidence="2">Uncharacterized protein</fullName>
    </submittedName>
</protein>
<feature type="compositionally biased region" description="Basic and acidic residues" evidence="1">
    <location>
        <begin position="334"/>
        <end position="344"/>
    </location>
</feature>
<dbReference type="PANTHER" id="PTHR33673">
    <property type="entry name" value="SUPPRESSOR SRP40-LIKE PROTEIN"/>
    <property type="match status" value="1"/>
</dbReference>
<dbReference type="Proteomes" id="UP001159364">
    <property type="component" value="Linkage Group LG07"/>
</dbReference>
<feature type="compositionally biased region" description="Low complexity" evidence="1">
    <location>
        <begin position="368"/>
        <end position="382"/>
    </location>
</feature>
<name>A0AAV8T1G8_9ROSI</name>
<dbReference type="EMBL" id="JAIWQS010000007">
    <property type="protein sequence ID" value="KAJ8760517.1"/>
    <property type="molecule type" value="Genomic_DNA"/>
</dbReference>
<feature type="region of interest" description="Disordered" evidence="1">
    <location>
        <begin position="326"/>
        <end position="390"/>
    </location>
</feature>
<feature type="region of interest" description="Disordered" evidence="1">
    <location>
        <begin position="167"/>
        <end position="203"/>
    </location>
</feature>
<dbReference type="AlphaFoldDB" id="A0AAV8T1G8"/>
<gene>
    <name evidence="2" type="ORF">K2173_015184</name>
</gene>
<evidence type="ECO:0000256" key="1">
    <source>
        <dbReference type="SAM" id="MobiDB-lite"/>
    </source>
</evidence>
<evidence type="ECO:0000313" key="2">
    <source>
        <dbReference type="EMBL" id="KAJ8760517.1"/>
    </source>
</evidence>
<organism evidence="2 3">
    <name type="scientific">Erythroxylum novogranatense</name>
    <dbReference type="NCBI Taxonomy" id="1862640"/>
    <lineage>
        <taxon>Eukaryota</taxon>
        <taxon>Viridiplantae</taxon>
        <taxon>Streptophyta</taxon>
        <taxon>Embryophyta</taxon>
        <taxon>Tracheophyta</taxon>
        <taxon>Spermatophyta</taxon>
        <taxon>Magnoliopsida</taxon>
        <taxon>eudicotyledons</taxon>
        <taxon>Gunneridae</taxon>
        <taxon>Pentapetalae</taxon>
        <taxon>rosids</taxon>
        <taxon>fabids</taxon>
        <taxon>Malpighiales</taxon>
        <taxon>Erythroxylaceae</taxon>
        <taxon>Erythroxylum</taxon>
    </lineage>
</organism>
<proteinExistence type="predicted"/>
<reference evidence="2 3" key="1">
    <citation type="submission" date="2021-09" db="EMBL/GenBank/DDBJ databases">
        <title>Genomic insights and catalytic innovation underlie evolution of tropane alkaloids biosynthesis.</title>
        <authorList>
            <person name="Wang Y.-J."/>
            <person name="Tian T."/>
            <person name="Huang J.-P."/>
            <person name="Huang S.-X."/>
        </authorList>
    </citation>
    <scope>NUCLEOTIDE SEQUENCE [LARGE SCALE GENOMIC DNA]</scope>
    <source>
        <strain evidence="2">KIB-2018</strain>
        <tissue evidence="2">Leaf</tissue>
    </source>
</reference>
<sequence>MDFEYESGSKHSDSQLEFIDGNESITHFLPYPRLHVRVASNDSDHLKLHFRVPSNDSDDLKVHIRAATNDSNHLTIHPEVIDGSNNSVHYDSGPDLFDGFNSSKLSSPDYISDKDSAVMPVTKLGSHSSLASSLDDLFPMNAIEDFGPIYSITISDKAREDISTALKNDENDTSSSNSSNPEEDGIGSPGFSTTSSVSDITHESLERGLAPTQCPHIQVMERPKAFDPFRIPSDIFDKPLTPLEWSIASDESLFSIQANSLARDHALAMSNLAKSGELPSSNYLVTLSPPPPLAVLRVENQSPSTQAKINEQANKTDELNEKLENIAETGSMDETVKDETKETTKVQSLQTEQKKQAPAVSWKSTATSNLSSESGKSTSSFSFPTRNKSSWPSCYCSNCGRPLRYYTWLKCTFRCSRSLCSTSNCSWSCCYSWNSNRKRWHSPSPNNFSGGTRTRNQKPNIEEFQSQQSESTAIEKLTSHCWFRHYSCWSWCSIPRCGCC</sequence>
<keyword evidence="3" id="KW-1185">Reference proteome</keyword>